<dbReference type="PANTHER" id="PTHR47780">
    <property type="entry name" value="PROTEIN SET DOMAIN GROUP 41"/>
    <property type="match status" value="1"/>
</dbReference>
<dbReference type="InterPro" id="IPR021109">
    <property type="entry name" value="Peptidase_aspartic_dom_sf"/>
</dbReference>
<accession>A0A3Q0FK89</accession>
<dbReference type="CDD" id="cd00303">
    <property type="entry name" value="retropepsin_like"/>
    <property type="match status" value="1"/>
</dbReference>
<name>A0A3Q0FK89_VIGRR</name>
<dbReference type="InterPro" id="IPR001969">
    <property type="entry name" value="Aspartic_peptidase_AS"/>
</dbReference>
<dbReference type="Gene3D" id="2.40.70.10">
    <property type="entry name" value="Acid Proteases"/>
    <property type="match status" value="1"/>
</dbReference>
<sequence length="540" mass="60616">MVLRDRRRGAGKSTVSDDRGRGSRNLPYPEYIRRRDEGLCFHCGGLFSPGHRCPERSLRVVIMGEDETDGDEEEEGGKEVGHKRMELSLFFAGGLTQHKIMKLQGWVRGKKVMILIDSGTSHNFIATELVEELGFPVEETPPYTVSLGDGRKKQTGGCCSNVPINETRQWELWSKYRFVCCCKRCRALPFSYVDHALQEISAFCYDSTDSYSKFLKDMADRKLSECIDDVISEYLSVGDPESCCDKLQKILMQGLNEQLEYVKGKSDSKFMLHPLNHHSLKAYTTLASAYKVCASDLLSVDSAIDTNQLKAFDMSRTSAAYSLLLAGATHHLFNYESSLIVSVANFWIGAGESLLFLSRSSGWGTCDNLGLIVPNHTSAIKFKWSKCSLVDRIRTCIANGQINSADFENVSNEFIYYVSDITQKVWGFLISDCSFLRSCKDPINFSWLTSTKSSNRMDFEVCVDKSYKTELSYTHEPENSIYICEEPTSTDDVLACLLQLGLHCLAYGGLLGSICYGSQSHVVCHVQNVLDREKNTVLYS</sequence>
<evidence type="ECO:0000256" key="1">
    <source>
        <dbReference type="SAM" id="MobiDB-lite"/>
    </source>
</evidence>
<dbReference type="GeneID" id="106756116"/>
<proteinExistence type="predicted"/>
<dbReference type="Proteomes" id="UP000087766">
    <property type="component" value="Chromosome 1"/>
</dbReference>
<dbReference type="GO" id="GO:0004190">
    <property type="term" value="F:aspartic-type endopeptidase activity"/>
    <property type="evidence" value="ECO:0007669"/>
    <property type="project" value="InterPro"/>
</dbReference>
<feature type="compositionally biased region" description="Basic residues" evidence="1">
    <location>
        <begin position="1"/>
        <end position="10"/>
    </location>
</feature>
<dbReference type="AlphaFoldDB" id="A0A3Q0FK89"/>
<reference evidence="3" key="2">
    <citation type="submission" date="2025-08" db="UniProtKB">
        <authorList>
            <consortium name="RefSeq"/>
        </authorList>
    </citation>
    <scope>IDENTIFICATION</scope>
    <source>
        <tissue evidence="3">Leaf</tissue>
    </source>
</reference>
<dbReference type="GO" id="GO:0006508">
    <property type="term" value="P:proteolysis"/>
    <property type="evidence" value="ECO:0007669"/>
    <property type="project" value="InterPro"/>
</dbReference>
<feature type="region of interest" description="Disordered" evidence="1">
    <location>
        <begin position="1"/>
        <end position="27"/>
    </location>
</feature>
<gene>
    <name evidence="3" type="primary">LOC106756116</name>
</gene>
<evidence type="ECO:0000313" key="2">
    <source>
        <dbReference type="Proteomes" id="UP000087766"/>
    </source>
</evidence>
<organism evidence="2 3">
    <name type="scientific">Vigna radiata var. radiata</name>
    <name type="common">Mung bean</name>
    <name type="synonym">Phaseolus aureus</name>
    <dbReference type="NCBI Taxonomy" id="3916"/>
    <lineage>
        <taxon>Eukaryota</taxon>
        <taxon>Viridiplantae</taxon>
        <taxon>Streptophyta</taxon>
        <taxon>Embryophyta</taxon>
        <taxon>Tracheophyta</taxon>
        <taxon>Spermatophyta</taxon>
        <taxon>Magnoliopsida</taxon>
        <taxon>eudicotyledons</taxon>
        <taxon>Gunneridae</taxon>
        <taxon>Pentapetalae</taxon>
        <taxon>rosids</taxon>
        <taxon>fabids</taxon>
        <taxon>Fabales</taxon>
        <taxon>Fabaceae</taxon>
        <taxon>Papilionoideae</taxon>
        <taxon>50 kb inversion clade</taxon>
        <taxon>NPAAA clade</taxon>
        <taxon>indigoferoid/millettioid clade</taxon>
        <taxon>Phaseoleae</taxon>
        <taxon>Vigna</taxon>
    </lineage>
</organism>
<evidence type="ECO:0000313" key="3">
    <source>
        <dbReference type="RefSeq" id="XP_022642632.1"/>
    </source>
</evidence>
<keyword evidence="2" id="KW-1185">Reference proteome</keyword>
<dbReference type="PANTHER" id="PTHR47780:SF1">
    <property type="entry name" value="PROTEIN SET DOMAIN GROUP 41"/>
    <property type="match status" value="1"/>
</dbReference>
<reference evidence="2" key="1">
    <citation type="journal article" date="2014" name="Nat. Commun.">
        <title>Genome sequence of mungbean and insights into evolution within Vigna species.</title>
        <authorList>
            <person name="Kang Y.J."/>
            <person name="Kim S.K."/>
            <person name="Kim M.Y."/>
            <person name="Lestari P."/>
            <person name="Kim K.H."/>
            <person name="Ha B.K."/>
            <person name="Jun T.H."/>
            <person name="Hwang W.J."/>
            <person name="Lee T."/>
            <person name="Lee J."/>
            <person name="Shim S."/>
            <person name="Yoon M.Y."/>
            <person name="Jang Y.E."/>
            <person name="Han K.S."/>
            <person name="Taeprayoon P."/>
            <person name="Yoon N."/>
            <person name="Somta P."/>
            <person name="Tanya P."/>
            <person name="Kim K.S."/>
            <person name="Gwag J.G."/>
            <person name="Moon J.K."/>
            <person name="Lee Y.H."/>
            <person name="Park B.S."/>
            <person name="Bombarely A."/>
            <person name="Doyle J.J."/>
            <person name="Jackson S.A."/>
            <person name="Schafleitner R."/>
            <person name="Srinives P."/>
            <person name="Varshney R.K."/>
            <person name="Lee S.H."/>
        </authorList>
    </citation>
    <scope>NUCLEOTIDE SEQUENCE [LARGE SCALE GENOMIC DNA]</scope>
    <source>
        <strain evidence="2">cv. VC1973A</strain>
    </source>
</reference>
<dbReference type="Pfam" id="PF13650">
    <property type="entry name" value="Asp_protease_2"/>
    <property type="match status" value="1"/>
</dbReference>
<dbReference type="PROSITE" id="PS00141">
    <property type="entry name" value="ASP_PROTEASE"/>
    <property type="match status" value="1"/>
</dbReference>
<protein>
    <submittedName>
        <fullName evidence="3">Protein SET DOMAIN GROUP 41 isoform X2</fullName>
    </submittedName>
</protein>
<dbReference type="RefSeq" id="XP_022642632.1">
    <property type="nucleotide sequence ID" value="XM_022786911.1"/>
</dbReference>